<dbReference type="OrthoDB" id="7597015at2"/>
<dbReference type="AlphaFoldDB" id="A0A844Z1B4"/>
<organism evidence="2 3">
    <name type="scientific">Alteraurantiacibacter buctensis</name>
    <dbReference type="NCBI Taxonomy" id="1503981"/>
    <lineage>
        <taxon>Bacteria</taxon>
        <taxon>Pseudomonadati</taxon>
        <taxon>Pseudomonadota</taxon>
        <taxon>Alphaproteobacteria</taxon>
        <taxon>Sphingomonadales</taxon>
        <taxon>Erythrobacteraceae</taxon>
        <taxon>Alteraurantiacibacter</taxon>
    </lineage>
</organism>
<keyword evidence="1" id="KW-0472">Membrane</keyword>
<feature type="transmembrane region" description="Helical" evidence="1">
    <location>
        <begin position="41"/>
        <end position="61"/>
    </location>
</feature>
<dbReference type="RefSeq" id="WP_160772969.1">
    <property type="nucleotide sequence ID" value="NZ_WTYV01000007.1"/>
</dbReference>
<comment type="caution">
    <text evidence="2">The sequence shown here is derived from an EMBL/GenBank/DDBJ whole genome shotgun (WGS) entry which is preliminary data.</text>
</comment>
<keyword evidence="3" id="KW-1185">Reference proteome</keyword>
<accession>A0A844Z1B4</accession>
<reference evidence="2 3" key="1">
    <citation type="submission" date="2019-12" db="EMBL/GenBank/DDBJ databases">
        <title>Genomic-based taxomic classification of the family Erythrobacteraceae.</title>
        <authorList>
            <person name="Xu L."/>
        </authorList>
    </citation>
    <scope>NUCLEOTIDE SEQUENCE [LARGE SCALE GENOMIC DNA]</scope>
    <source>
        <strain evidence="2 3">M0322</strain>
    </source>
</reference>
<name>A0A844Z1B4_9SPHN</name>
<protein>
    <submittedName>
        <fullName evidence="2">Uncharacterized protein</fullName>
    </submittedName>
</protein>
<dbReference type="EMBL" id="WTYV01000007">
    <property type="protein sequence ID" value="MXO73036.1"/>
    <property type="molecule type" value="Genomic_DNA"/>
</dbReference>
<evidence type="ECO:0000313" key="2">
    <source>
        <dbReference type="EMBL" id="MXO73036.1"/>
    </source>
</evidence>
<dbReference type="Proteomes" id="UP000466966">
    <property type="component" value="Unassembled WGS sequence"/>
</dbReference>
<keyword evidence="1" id="KW-1133">Transmembrane helix</keyword>
<evidence type="ECO:0000256" key="1">
    <source>
        <dbReference type="SAM" id="Phobius"/>
    </source>
</evidence>
<feature type="transmembrane region" description="Helical" evidence="1">
    <location>
        <begin position="12"/>
        <end position="35"/>
    </location>
</feature>
<gene>
    <name evidence="2" type="ORF">GRI99_15505</name>
</gene>
<evidence type="ECO:0000313" key="3">
    <source>
        <dbReference type="Proteomes" id="UP000466966"/>
    </source>
</evidence>
<sequence length="99" mass="10400">MNQIQETVVSRLSGLSSLSSVGAAMAGFGAGLLLADPLAFAALPSLLVGLIVHVYGMVGAARLRREAGHLPSLWQMSGYWACWLTMAVLVAYVALRVAQ</sequence>
<feature type="transmembrane region" description="Helical" evidence="1">
    <location>
        <begin position="73"/>
        <end position="95"/>
    </location>
</feature>
<proteinExistence type="predicted"/>
<keyword evidence="1" id="KW-0812">Transmembrane</keyword>